<evidence type="ECO:0000256" key="4">
    <source>
        <dbReference type="ARBA" id="ARBA00022764"/>
    </source>
</evidence>
<protein>
    <submittedName>
        <fullName evidence="5">Unannotated protein</fullName>
    </submittedName>
</protein>
<evidence type="ECO:0000256" key="1">
    <source>
        <dbReference type="ARBA" id="ARBA00004418"/>
    </source>
</evidence>
<evidence type="ECO:0000256" key="2">
    <source>
        <dbReference type="ARBA" id="ARBA00022448"/>
    </source>
</evidence>
<dbReference type="GO" id="GO:0019808">
    <property type="term" value="F:polyamine binding"/>
    <property type="evidence" value="ECO:0007669"/>
    <property type="project" value="InterPro"/>
</dbReference>
<dbReference type="GO" id="GO:0015846">
    <property type="term" value="P:polyamine transport"/>
    <property type="evidence" value="ECO:0007669"/>
    <property type="project" value="InterPro"/>
</dbReference>
<name>A0A6J5ZDJ6_9ZZZZ</name>
<gene>
    <name evidence="5" type="ORF">UFOPK3547_00552</name>
</gene>
<keyword evidence="2" id="KW-0813">Transport</keyword>
<dbReference type="Gene3D" id="3.40.190.10">
    <property type="entry name" value="Periplasmic binding protein-like II"/>
    <property type="match status" value="2"/>
</dbReference>
<dbReference type="GO" id="GO:0042597">
    <property type="term" value="C:periplasmic space"/>
    <property type="evidence" value="ECO:0007669"/>
    <property type="project" value="UniProtKB-SubCell"/>
</dbReference>
<dbReference type="InterPro" id="IPR001188">
    <property type="entry name" value="Sperm_putr-bd"/>
</dbReference>
<evidence type="ECO:0000313" key="5">
    <source>
        <dbReference type="EMBL" id="CAB4340744.1"/>
    </source>
</evidence>
<keyword evidence="4" id="KW-0574">Periplasm</keyword>
<dbReference type="PANTHER" id="PTHR30222">
    <property type="entry name" value="SPERMIDINE/PUTRESCINE-BINDING PERIPLASMIC PROTEIN"/>
    <property type="match status" value="1"/>
</dbReference>
<organism evidence="5">
    <name type="scientific">freshwater metagenome</name>
    <dbReference type="NCBI Taxonomy" id="449393"/>
    <lineage>
        <taxon>unclassified sequences</taxon>
        <taxon>metagenomes</taxon>
        <taxon>ecological metagenomes</taxon>
    </lineage>
</organism>
<accession>A0A6J5ZDJ6</accession>
<dbReference type="CDD" id="cd13588">
    <property type="entry name" value="PBP2_polyamine_1"/>
    <property type="match status" value="1"/>
</dbReference>
<dbReference type="PRINTS" id="PR00909">
    <property type="entry name" value="SPERMDNBNDNG"/>
</dbReference>
<evidence type="ECO:0000256" key="3">
    <source>
        <dbReference type="ARBA" id="ARBA00022729"/>
    </source>
</evidence>
<proteinExistence type="predicted"/>
<dbReference type="InterPro" id="IPR006059">
    <property type="entry name" value="SBP"/>
</dbReference>
<dbReference type="PANTHER" id="PTHR30222:SF17">
    <property type="entry name" value="SPERMIDINE_PUTRESCINE-BINDING PERIPLASMIC PROTEIN"/>
    <property type="match status" value="1"/>
</dbReference>
<reference evidence="5" key="1">
    <citation type="submission" date="2020-05" db="EMBL/GenBank/DDBJ databases">
        <authorList>
            <person name="Chiriac C."/>
            <person name="Salcher M."/>
            <person name="Ghai R."/>
            <person name="Kavagutti S V."/>
        </authorList>
    </citation>
    <scope>NUCLEOTIDE SEQUENCE</scope>
</reference>
<dbReference type="EMBL" id="CAESAN010000033">
    <property type="protein sequence ID" value="CAB4340744.1"/>
    <property type="molecule type" value="Genomic_DNA"/>
</dbReference>
<dbReference type="Pfam" id="PF13416">
    <property type="entry name" value="SBP_bac_8"/>
    <property type="match status" value="1"/>
</dbReference>
<dbReference type="AlphaFoldDB" id="A0A6J5ZDJ6"/>
<keyword evidence="3" id="KW-0732">Signal</keyword>
<dbReference type="SUPFAM" id="SSF53850">
    <property type="entry name" value="Periplasmic binding protein-like II"/>
    <property type="match status" value="1"/>
</dbReference>
<sequence>MTDINPNEADSRLISTRRTALKQGAVGAAGVFGGSSLLAACGSDSSTTSTSSSAGPPTNISGTINALCWEGYTDPAWTKSFTKETGVKVKSTFIGSNDELVAKLRGAPDQYDLVSPSSDTTNILIDAGQVRTIDLNQVPNAKTTMKFFQTAPAVNVDGKLYGVPVAWGFIPLIYDADKIKPAPTSWNDLWNSEYKDKVSVWQDIALIYTTAIQLGYKNIFTLNDSQLEAIKKKLIEQKPNIRKYWTTAGELANLFANNEVTIGMSFGGVTVAQLQGEGRNVQEVIPTEGATSWFDNWMIPAKSKNPDAALAYINYFHKPDNQEEFAKVTGYGITNENAFDLVTPEYSKVYELDNPDFITSLDYWQAVPRRQKYLDVLNAVVAA</sequence>
<comment type="subcellular location">
    <subcellularLocation>
        <location evidence="1">Periplasm</location>
    </subcellularLocation>
</comment>